<dbReference type="AlphaFoldDB" id="A0A3B0CN67"/>
<dbReference type="RefSeq" id="WP_120745108.1">
    <property type="nucleotide sequence ID" value="NZ_RBAH01000001.1"/>
</dbReference>
<dbReference type="OrthoDB" id="2678548at2"/>
<name>A0A3B0CN67_9BACL</name>
<dbReference type="EMBL" id="RBAH01000001">
    <property type="protein sequence ID" value="RKN86400.1"/>
    <property type="molecule type" value="Genomic_DNA"/>
</dbReference>
<dbReference type="Proteomes" id="UP000282311">
    <property type="component" value="Unassembled WGS sequence"/>
</dbReference>
<reference evidence="1 2" key="1">
    <citation type="journal article" date="2007" name="Int. J. Syst. Evol. Microbiol.">
        <title>Paenibacillus ginsengarvi sp. nov., isolated from soil from ginseng cultivation.</title>
        <authorList>
            <person name="Yoon M.H."/>
            <person name="Ten L.N."/>
            <person name="Im W.T."/>
        </authorList>
    </citation>
    <scope>NUCLEOTIDE SEQUENCE [LARGE SCALE GENOMIC DNA]</scope>
    <source>
        <strain evidence="1 2">KCTC 13059</strain>
    </source>
</reference>
<comment type="caution">
    <text evidence="1">The sequence shown here is derived from an EMBL/GenBank/DDBJ whole genome shotgun (WGS) entry which is preliminary data.</text>
</comment>
<dbReference type="InterPro" id="IPR008978">
    <property type="entry name" value="HSP20-like_chaperone"/>
</dbReference>
<keyword evidence="2" id="KW-1185">Reference proteome</keyword>
<evidence type="ECO:0000313" key="1">
    <source>
        <dbReference type="EMBL" id="RKN86400.1"/>
    </source>
</evidence>
<proteinExistence type="predicted"/>
<gene>
    <name evidence="1" type="ORF">D7M11_00050</name>
</gene>
<dbReference type="CDD" id="cd00298">
    <property type="entry name" value="ACD_sHsps_p23-like"/>
    <property type="match status" value="1"/>
</dbReference>
<protein>
    <recommendedName>
        <fullName evidence="3">Hsp20/alpha crystallin family protein</fullName>
    </recommendedName>
</protein>
<dbReference type="SUPFAM" id="SSF49764">
    <property type="entry name" value="HSP20-like chaperones"/>
    <property type="match status" value="1"/>
</dbReference>
<organism evidence="1 2">
    <name type="scientific">Paenibacillus ginsengarvi</name>
    <dbReference type="NCBI Taxonomy" id="400777"/>
    <lineage>
        <taxon>Bacteria</taxon>
        <taxon>Bacillati</taxon>
        <taxon>Bacillota</taxon>
        <taxon>Bacilli</taxon>
        <taxon>Bacillales</taxon>
        <taxon>Paenibacillaceae</taxon>
        <taxon>Paenibacillus</taxon>
    </lineage>
</organism>
<sequence>MGGSDEEASPGQGPGVFNWEQFQNSFFGGAGWKQVINENGTGSIPWLDRYVKSILVDTAPGASAVPSQPVQPFTSKTSSFTYNVFETHRSLIVRIRLSSETNPRTVRIVASTTEVKVTGLPDGEDKTVKLPMPVRIDGAKALCKKQIIEITLPKDELPPVKEIPLRFMEGE</sequence>
<evidence type="ECO:0008006" key="3">
    <source>
        <dbReference type="Google" id="ProtNLM"/>
    </source>
</evidence>
<evidence type="ECO:0000313" key="2">
    <source>
        <dbReference type="Proteomes" id="UP000282311"/>
    </source>
</evidence>
<accession>A0A3B0CN67</accession>